<evidence type="ECO:0000313" key="5">
    <source>
        <dbReference type="Proteomes" id="UP001374535"/>
    </source>
</evidence>
<dbReference type="PANTHER" id="PTHR35771">
    <property type="entry name" value="TRANSMEMBRANE PROTEIN-RELATED"/>
    <property type="match status" value="1"/>
</dbReference>
<dbReference type="GO" id="GO:0045087">
    <property type="term" value="P:innate immune response"/>
    <property type="evidence" value="ECO:0007669"/>
    <property type="project" value="InterPro"/>
</dbReference>
<name>A0AAQ3MV45_VIGMU</name>
<keyword evidence="5" id="KW-1185">Reference proteome</keyword>
<keyword evidence="2" id="KW-0611">Plant defense</keyword>
<sequence>MEEEEERTPTFYVYHPCYFLHQALRAFFKCLGIERTSSPQTHAAADPTINSPTNTQTSLDAADPSSVTDFSIVCLSQISLCKYLHVCLFYFFYHQSKHILDEPQFQVQTSYIHTTMLLYRPQK</sequence>
<accession>A0AAQ3MV45</accession>
<dbReference type="Proteomes" id="UP001374535">
    <property type="component" value="Chromosome 9"/>
</dbReference>
<feature type="region of interest" description="Disordered" evidence="3">
    <location>
        <begin position="41"/>
        <end position="60"/>
    </location>
</feature>
<gene>
    <name evidence="4" type="ORF">V8G54_030410</name>
</gene>
<protein>
    <submittedName>
        <fullName evidence="4">Uncharacterized protein</fullName>
    </submittedName>
</protein>
<dbReference type="PANTHER" id="PTHR35771:SF2">
    <property type="entry name" value="ELICITOR PEPTIDE 6"/>
    <property type="match status" value="1"/>
</dbReference>
<dbReference type="InterPro" id="IPR035176">
    <property type="entry name" value="PEP"/>
</dbReference>
<dbReference type="Pfam" id="PF17232">
    <property type="entry name" value="Pep1_7"/>
    <property type="match status" value="1"/>
</dbReference>
<evidence type="ECO:0000256" key="2">
    <source>
        <dbReference type="ARBA" id="ARBA00022821"/>
    </source>
</evidence>
<dbReference type="EMBL" id="CP144692">
    <property type="protein sequence ID" value="WVY98259.1"/>
    <property type="molecule type" value="Genomic_DNA"/>
</dbReference>
<evidence type="ECO:0000313" key="4">
    <source>
        <dbReference type="EMBL" id="WVY98259.1"/>
    </source>
</evidence>
<reference evidence="4 5" key="1">
    <citation type="journal article" date="2023" name="Life. Sci Alliance">
        <title>Evolutionary insights into 3D genome organization and epigenetic landscape of Vigna mungo.</title>
        <authorList>
            <person name="Junaid A."/>
            <person name="Singh B."/>
            <person name="Bhatia S."/>
        </authorList>
    </citation>
    <scope>NUCLEOTIDE SEQUENCE [LARGE SCALE GENOMIC DNA]</scope>
    <source>
        <strain evidence="4">Urdbean</strain>
    </source>
</reference>
<comment type="similarity">
    <text evidence="1">Belongs to the brassicaceae elicitor peptide family.</text>
</comment>
<proteinExistence type="inferred from homology"/>
<evidence type="ECO:0000256" key="1">
    <source>
        <dbReference type="ARBA" id="ARBA00011021"/>
    </source>
</evidence>
<evidence type="ECO:0000256" key="3">
    <source>
        <dbReference type="SAM" id="MobiDB-lite"/>
    </source>
</evidence>
<feature type="compositionally biased region" description="Polar residues" evidence="3">
    <location>
        <begin position="48"/>
        <end position="60"/>
    </location>
</feature>
<dbReference type="AlphaFoldDB" id="A0AAQ3MV45"/>
<organism evidence="4 5">
    <name type="scientific">Vigna mungo</name>
    <name type="common">Black gram</name>
    <name type="synonym">Phaseolus mungo</name>
    <dbReference type="NCBI Taxonomy" id="3915"/>
    <lineage>
        <taxon>Eukaryota</taxon>
        <taxon>Viridiplantae</taxon>
        <taxon>Streptophyta</taxon>
        <taxon>Embryophyta</taxon>
        <taxon>Tracheophyta</taxon>
        <taxon>Spermatophyta</taxon>
        <taxon>Magnoliopsida</taxon>
        <taxon>eudicotyledons</taxon>
        <taxon>Gunneridae</taxon>
        <taxon>Pentapetalae</taxon>
        <taxon>rosids</taxon>
        <taxon>fabids</taxon>
        <taxon>Fabales</taxon>
        <taxon>Fabaceae</taxon>
        <taxon>Papilionoideae</taxon>
        <taxon>50 kb inversion clade</taxon>
        <taxon>NPAAA clade</taxon>
        <taxon>indigoferoid/millettioid clade</taxon>
        <taxon>Phaseoleae</taxon>
        <taxon>Vigna</taxon>
    </lineage>
</organism>